<reference evidence="2" key="1">
    <citation type="journal article" date="2019" name="Int. J. Syst. Evol. Microbiol.">
        <title>The Global Catalogue of Microorganisms (GCM) 10K type strain sequencing project: providing services to taxonomists for standard genome sequencing and annotation.</title>
        <authorList>
            <consortium name="The Broad Institute Genomics Platform"/>
            <consortium name="The Broad Institute Genome Sequencing Center for Infectious Disease"/>
            <person name="Wu L."/>
            <person name="Ma J."/>
        </authorList>
    </citation>
    <scope>NUCLEOTIDE SEQUENCE [LARGE SCALE GENOMIC DNA]</scope>
    <source>
        <strain evidence="2">JCM 17214</strain>
    </source>
</reference>
<dbReference type="Pfam" id="PF14595">
    <property type="entry name" value="Thioredoxin_9"/>
    <property type="match status" value="1"/>
</dbReference>
<dbReference type="Proteomes" id="UP001499909">
    <property type="component" value="Unassembled WGS sequence"/>
</dbReference>
<gene>
    <name evidence="1" type="ORF">GCM10022406_23330</name>
</gene>
<comment type="caution">
    <text evidence="1">The sequence shown here is derived from an EMBL/GenBank/DDBJ whole genome shotgun (WGS) entry which is preliminary data.</text>
</comment>
<accession>A0ABP7N9X5</accession>
<dbReference type="Gene3D" id="3.40.30.10">
    <property type="entry name" value="Glutaredoxin"/>
    <property type="match status" value="1"/>
</dbReference>
<organism evidence="1 2">
    <name type="scientific">Hymenobacter algoricola</name>
    <dbReference type="NCBI Taxonomy" id="486267"/>
    <lineage>
        <taxon>Bacteria</taxon>
        <taxon>Pseudomonadati</taxon>
        <taxon>Bacteroidota</taxon>
        <taxon>Cytophagia</taxon>
        <taxon>Cytophagales</taxon>
        <taxon>Hymenobacteraceae</taxon>
        <taxon>Hymenobacter</taxon>
    </lineage>
</organism>
<sequence length="228" mass="25051">MNPPFSRFMTSSAFLPVITSAQLASAYSYAAYRQLIDELLAADKTTGPQQSAELTDYTRLNVQRMRRLDKTVRLLPAVQSALAALTRSYRWLIITEGWCGDASQIVPVLEAIAQASGGKITTHYLLRDEHPALMDAYLTNGARAIPKLVVLDPATRAEITHWGPRPAPAQKLLLDLKAQGATHEEYAEQVHGWYAHDKTQTTQGELLVLLGQLPQKQEAASQDGEAAS</sequence>
<proteinExistence type="predicted"/>
<dbReference type="InterPro" id="IPR036249">
    <property type="entry name" value="Thioredoxin-like_sf"/>
</dbReference>
<evidence type="ECO:0000313" key="2">
    <source>
        <dbReference type="Proteomes" id="UP001499909"/>
    </source>
</evidence>
<name>A0ABP7N9X5_9BACT</name>
<protein>
    <submittedName>
        <fullName evidence="1">Thioredoxin family protein</fullName>
    </submittedName>
</protein>
<dbReference type="EMBL" id="BAABDH010000039">
    <property type="protein sequence ID" value="GAA3938489.1"/>
    <property type="molecule type" value="Genomic_DNA"/>
</dbReference>
<dbReference type="SUPFAM" id="SSF52833">
    <property type="entry name" value="Thioredoxin-like"/>
    <property type="match status" value="1"/>
</dbReference>
<keyword evidence="2" id="KW-1185">Reference proteome</keyword>
<evidence type="ECO:0000313" key="1">
    <source>
        <dbReference type="EMBL" id="GAA3938489.1"/>
    </source>
</evidence>